<dbReference type="SMART" id="SM00320">
    <property type="entry name" value="WD40"/>
    <property type="match status" value="2"/>
</dbReference>
<dbReference type="PROSITE" id="PS00678">
    <property type="entry name" value="WD_REPEATS_1"/>
    <property type="match status" value="1"/>
</dbReference>
<keyword evidence="5" id="KW-1185">Reference proteome</keyword>
<proteinExistence type="predicted"/>
<accession>X6MCL9</accession>
<reference evidence="4 5" key="1">
    <citation type="journal article" date="2013" name="Curr. Biol.">
        <title>The Genome of the Foraminiferan Reticulomyxa filosa.</title>
        <authorList>
            <person name="Glockner G."/>
            <person name="Hulsmann N."/>
            <person name="Schleicher M."/>
            <person name="Noegel A.A."/>
            <person name="Eichinger L."/>
            <person name="Gallinger C."/>
            <person name="Pawlowski J."/>
            <person name="Sierra R."/>
            <person name="Euteneuer U."/>
            <person name="Pillet L."/>
            <person name="Moustafa A."/>
            <person name="Platzer M."/>
            <person name="Groth M."/>
            <person name="Szafranski K."/>
            <person name="Schliwa M."/>
        </authorList>
    </citation>
    <scope>NUCLEOTIDE SEQUENCE [LARGE SCALE GENOMIC DNA]</scope>
</reference>
<evidence type="ECO:0000256" key="2">
    <source>
        <dbReference type="ARBA" id="ARBA00022737"/>
    </source>
</evidence>
<sequence length="124" mass="14384">MFDTFCSSAKLINTFTGHTRVVYSIDYSIFDDSQLICSGSSDKTVRVWDVVNNKQIQSFNEHSNYVYCVKFSSYHYHNNHQNVICSSSFDKTIRFGISNIINNCKYSMDTLMVLLVLNFHHLMV</sequence>
<feature type="repeat" description="WD" evidence="3">
    <location>
        <begin position="15"/>
        <end position="58"/>
    </location>
</feature>
<evidence type="ECO:0000256" key="1">
    <source>
        <dbReference type="ARBA" id="ARBA00022574"/>
    </source>
</evidence>
<dbReference type="PANTHER" id="PTHR22847:SF637">
    <property type="entry name" value="WD REPEAT DOMAIN 5B"/>
    <property type="match status" value="1"/>
</dbReference>
<dbReference type="InterPro" id="IPR036322">
    <property type="entry name" value="WD40_repeat_dom_sf"/>
</dbReference>
<dbReference type="InterPro" id="IPR015943">
    <property type="entry name" value="WD40/YVTN_repeat-like_dom_sf"/>
</dbReference>
<dbReference type="PANTHER" id="PTHR22847">
    <property type="entry name" value="WD40 REPEAT PROTEIN"/>
    <property type="match status" value="1"/>
</dbReference>
<evidence type="ECO:0000313" key="4">
    <source>
        <dbReference type="EMBL" id="ETO11763.1"/>
    </source>
</evidence>
<name>X6MCL9_RETFI</name>
<dbReference type="Proteomes" id="UP000023152">
    <property type="component" value="Unassembled WGS sequence"/>
</dbReference>
<dbReference type="AlphaFoldDB" id="X6MCL9"/>
<dbReference type="InterPro" id="IPR019775">
    <property type="entry name" value="WD40_repeat_CS"/>
</dbReference>
<dbReference type="InterPro" id="IPR001680">
    <property type="entry name" value="WD40_rpt"/>
</dbReference>
<dbReference type="Pfam" id="PF00400">
    <property type="entry name" value="WD40"/>
    <property type="match status" value="2"/>
</dbReference>
<dbReference type="PROSITE" id="PS50082">
    <property type="entry name" value="WD_REPEATS_2"/>
    <property type="match status" value="1"/>
</dbReference>
<dbReference type="SUPFAM" id="SSF50978">
    <property type="entry name" value="WD40 repeat-like"/>
    <property type="match status" value="1"/>
</dbReference>
<dbReference type="EMBL" id="ASPP01022073">
    <property type="protein sequence ID" value="ETO11763.1"/>
    <property type="molecule type" value="Genomic_DNA"/>
</dbReference>
<gene>
    <name evidence="4" type="ORF">RFI_25612</name>
</gene>
<dbReference type="PROSITE" id="PS50294">
    <property type="entry name" value="WD_REPEATS_REGION"/>
    <property type="match status" value="1"/>
</dbReference>
<protein>
    <submittedName>
        <fullName evidence="4">WD-40 repeat protein</fullName>
    </submittedName>
</protein>
<dbReference type="OrthoDB" id="196957at2759"/>
<feature type="non-terminal residue" evidence="4">
    <location>
        <position position="124"/>
    </location>
</feature>
<evidence type="ECO:0000256" key="3">
    <source>
        <dbReference type="PROSITE-ProRule" id="PRU00221"/>
    </source>
</evidence>
<dbReference type="Gene3D" id="2.130.10.10">
    <property type="entry name" value="YVTN repeat-like/Quinoprotein amine dehydrogenase"/>
    <property type="match status" value="1"/>
</dbReference>
<evidence type="ECO:0000313" key="5">
    <source>
        <dbReference type="Proteomes" id="UP000023152"/>
    </source>
</evidence>
<keyword evidence="1 3" id="KW-0853">WD repeat</keyword>
<dbReference type="GO" id="GO:1990234">
    <property type="term" value="C:transferase complex"/>
    <property type="evidence" value="ECO:0007669"/>
    <property type="project" value="UniProtKB-ARBA"/>
</dbReference>
<organism evidence="4 5">
    <name type="scientific">Reticulomyxa filosa</name>
    <dbReference type="NCBI Taxonomy" id="46433"/>
    <lineage>
        <taxon>Eukaryota</taxon>
        <taxon>Sar</taxon>
        <taxon>Rhizaria</taxon>
        <taxon>Retaria</taxon>
        <taxon>Foraminifera</taxon>
        <taxon>Monothalamids</taxon>
        <taxon>Reticulomyxidae</taxon>
        <taxon>Reticulomyxa</taxon>
    </lineage>
</organism>
<keyword evidence="2" id="KW-0677">Repeat</keyword>
<comment type="caution">
    <text evidence="4">The sequence shown here is derived from an EMBL/GenBank/DDBJ whole genome shotgun (WGS) entry which is preliminary data.</text>
</comment>